<organism evidence="2 3">
    <name type="scientific">Marnyiella aurantia</name>
    <dbReference type="NCBI Taxonomy" id="2758037"/>
    <lineage>
        <taxon>Bacteria</taxon>
        <taxon>Pseudomonadati</taxon>
        <taxon>Bacteroidota</taxon>
        <taxon>Flavobacteriia</taxon>
        <taxon>Flavobacteriales</taxon>
        <taxon>Weeksellaceae</taxon>
        <taxon>Marnyiella</taxon>
    </lineage>
</organism>
<keyword evidence="4" id="KW-1185">Reference proteome</keyword>
<dbReference type="KEGG" id="cbau:H1R16_06345"/>
<name>A0A7D7QJC6_9FLAO</name>
<dbReference type="Proteomes" id="UP000515349">
    <property type="component" value="Chromosome"/>
</dbReference>
<gene>
    <name evidence="2" type="ORF">H1R16_06345</name>
    <name evidence="1" type="ORF">H2507_11450</name>
</gene>
<accession>A0A7D7QJC6</accession>
<reference evidence="1" key="3">
    <citation type="submission" date="2020-07" db="EMBL/GenBank/DDBJ databases">
        <authorList>
            <person name="Yang C."/>
        </authorList>
    </citation>
    <scope>NUCLEOTIDE SEQUENCE</scope>
    <source>
        <strain evidence="1">Cx-624</strain>
    </source>
</reference>
<dbReference type="Proteomes" id="UP000539710">
    <property type="component" value="Unassembled WGS sequence"/>
</dbReference>
<reference evidence="2 3" key="1">
    <citation type="submission" date="2020-07" db="EMBL/GenBank/DDBJ databases">
        <title>Chryseobacterium sp.cx-624.</title>
        <authorList>
            <person name="Yang C."/>
        </authorList>
    </citation>
    <scope>NUCLEOTIDE SEQUENCE [LARGE SCALE GENOMIC DNA]</scope>
    <source>
        <strain evidence="3">cx-624</strain>
        <strain evidence="2">Cx-624</strain>
    </source>
</reference>
<dbReference type="EMBL" id="JACEUX010000004">
    <property type="protein sequence ID" value="MBA5247784.1"/>
    <property type="molecule type" value="Genomic_DNA"/>
</dbReference>
<dbReference type="InterPro" id="IPR032578">
    <property type="entry name" value="DUF4919"/>
</dbReference>
<evidence type="ECO:0000313" key="1">
    <source>
        <dbReference type="EMBL" id="MBA5247784.1"/>
    </source>
</evidence>
<dbReference type="EMBL" id="CP059472">
    <property type="protein sequence ID" value="QMS97365.1"/>
    <property type="molecule type" value="Genomic_DNA"/>
</dbReference>
<dbReference type="AlphaFoldDB" id="A0A7D7QJC6"/>
<reference evidence="4" key="2">
    <citation type="submission" date="2020-07" db="EMBL/GenBank/DDBJ databases">
        <title>Flavobacterium sp. xlx-214.</title>
        <authorList>
            <person name="Yang C."/>
        </authorList>
    </citation>
    <scope>NUCLEOTIDE SEQUENCE [LARGE SCALE GENOMIC DNA]</scope>
    <source>
        <strain evidence="4">CX-624</strain>
    </source>
</reference>
<sequence>MIRILLLFLLLTGIAVQSQGKPSIAEIERNVQDSTSAFFYERLLFRFVSLPSLLSTEEGRHLYYGQYKGRKRNPAEAERAFFELVSANKCVEAITAGEQLLKTDAVNLEILGRLLQCYSKADKGNPQAPHRLAQFRILLDAALNSATGPADHKTYTVMNVVDGYILAATLGTDLMQFRRRSRSVPEGMLDNWKKGRKKISFLVIYSKE</sequence>
<protein>
    <submittedName>
        <fullName evidence="2">DUF4919 domain-containing protein</fullName>
    </submittedName>
</protein>
<evidence type="ECO:0000313" key="3">
    <source>
        <dbReference type="Proteomes" id="UP000515349"/>
    </source>
</evidence>
<dbReference type="RefSeq" id="WP_181887883.1">
    <property type="nucleotide sequence ID" value="NZ_CP059472.1"/>
</dbReference>
<evidence type="ECO:0000313" key="4">
    <source>
        <dbReference type="Proteomes" id="UP000539710"/>
    </source>
</evidence>
<dbReference type="Pfam" id="PF16266">
    <property type="entry name" value="DUF4919"/>
    <property type="match status" value="1"/>
</dbReference>
<evidence type="ECO:0000313" key="2">
    <source>
        <dbReference type="EMBL" id="QMS97365.1"/>
    </source>
</evidence>
<proteinExistence type="predicted"/>